<dbReference type="OrthoDB" id="6437114at2759"/>
<sequence length="263" mass="30271">MNKYADAQETEKFLNSKIEDYENKMKRWELKEEELTKNLTKYQGDLEVPKERALVNFSVTETQTSRDSLEEIYFENNPVTGVPLEGVKETSVSQNKINAIILDETNSILLNKTNETEEVGRNETSNNFKVFADSETPTFRAVTKRKLNLMDEDEVVTTPSKKPFLRKENNWATENQVHREFRPLIDDDKSFPSSFNSVDDIEQEKQVNEEFSGSVNVGTVAENGKSRRDGEVEINDLVNVELNLKDLKVCDIRPEKCESVKDM</sequence>
<gene>
    <name evidence="2" type="primary">AVEN_104594_1</name>
    <name evidence="2" type="ORF">NPIL_394011</name>
</gene>
<feature type="coiled-coil region" evidence="1">
    <location>
        <begin position="4"/>
        <end position="45"/>
    </location>
</feature>
<proteinExistence type="predicted"/>
<comment type="caution">
    <text evidence="2">The sequence shown here is derived from an EMBL/GenBank/DDBJ whole genome shotgun (WGS) entry which is preliminary data.</text>
</comment>
<name>A0A8X6UET3_NEPPI</name>
<organism evidence="2 3">
    <name type="scientific">Nephila pilipes</name>
    <name type="common">Giant wood spider</name>
    <name type="synonym">Nephila maculata</name>
    <dbReference type="NCBI Taxonomy" id="299642"/>
    <lineage>
        <taxon>Eukaryota</taxon>
        <taxon>Metazoa</taxon>
        <taxon>Ecdysozoa</taxon>
        <taxon>Arthropoda</taxon>
        <taxon>Chelicerata</taxon>
        <taxon>Arachnida</taxon>
        <taxon>Araneae</taxon>
        <taxon>Araneomorphae</taxon>
        <taxon>Entelegynae</taxon>
        <taxon>Araneoidea</taxon>
        <taxon>Nephilidae</taxon>
        <taxon>Nephila</taxon>
    </lineage>
</organism>
<accession>A0A8X6UET3</accession>
<keyword evidence="3" id="KW-1185">Reference proteome</keyword>
<keyword evidence="1" id="KW-0175">Coiled coil</keyword>
<evidence type="ECO:0000313" key="3">
    <source>
        <dbReference type="Proteomes" id="UP000887013"/>
    </source>
</evidence>
<protein>
    <submittedName>
        <fullName evidence="2">Uncharacterized protein</fullName>
    </submittedName>
</protein>
<dbReference type="Proteomes" id="UP000887013">
    <property type="component" value="Unassembled WGS sequence"/>
</dbReference>
<evidence type="ECO:0000313" key="2">
    <source>
        <dbReference type="EMBL" id="GFU25128.1"/>
    </source>
</evidence>
<dbReference type="AlphaFoldDB" id="A0A8X6UET3"/>
<evidence type="ECO:0000256" key="1">
    <source>
        <dbReference type="SAM" id="Coils"/>
    </source>
</evidence>
<dbReference type="EMBL" id="BMAW01081561">
    <property type="protein sequence ID" value="GFU25128.1"/>
    <property type="molecule type" value="Genomic_DNA"/>
</dbReference>
<reference evidence="2" key="1">
    <citation type="submission" date="2020-08" db="EMBL/GenBank/DDBJ databases">
        <title>Multicomponent nature underlies the extraordinary mechanical properties of spider dragline silk.</title>
        <authorList>
            <person name="Kono N."/>
            <person name="Nakamura H."/>
            <person name="Mori M."/>
            <person name="Yoshida Y."/>
            <person name="Ohtoshi R."/>
            <person name="Malay A.D."/>
            <person name="Moran D.A.P."/>
            <person name="Tomita M."/>
            <person name="Numata K."/>
            <person name="Arakawa K."/>
        </authorList>
    </citation>
    <scope>NUCLEOTIDE SEQUENCE</scope>
</reference>